<keyword evidence="5 6" id="KW-0472">Membrane</keyword>
<feature type="transmembrane region" description="Helical" evidence="6">
    <location>
        <begin position="164"/>
        <end position="185"/>
    </location>
</feature>
<evidence type="ECO:0000256" key="5">
    <source>
        <dbReference type="ARBA" id="ARBA00023136"/>
    </source>
</evidence>
<organism evidence="7 8">
    <name type="scientific">Christensenella minuta</name>
    <dbReference type="NCBI Taxonomy" id="626937"/>
    <lineage>
        <taxon>Bacteria</taxon>
        <taxon>Bacillati</taxon>
        <taxon>Bacillota</taxon>
        <taxon>Clostridia</taxon>
        <taxon>Christensenellales</taxon>
        <taxon>Christensenellaceae</taxon>
        <taxon>Christensenella</taxon>
    </lineage>
</organism>
<dbReference type="Proteomes" id="UP000070366">
    <property type="component" value="Unassembled WGS sequence"/>
</dbReference>
<keyword evidence="4 6" id="KW-1133">Transmembrane helix</keyword>
<evidence type="ECO:0000256" key="6">
    <source>
        <dbReference type="SAM" id="Phobius"/>
    </source>
</evidence>
<dbReference type="AlphaFoldDB" id="A0A136Q5M6"/>
<dbReference type="Pfam" id="PF02653">
    <property type="entry name" value="BPD_transp_2"/>
    <property type="match status" value="1"/>
</dbReference>
<proteinExistence type="predicted"/>
<reference evidence="7 8" key="1">
    <citation type="submission" date="2016-02" db="EMBL/GenBank/DDBJ databases">
        <authorList>
            <person name="Wen L."/>
            <person name="He K."/>
            <person name="Yang H."/>
        </authorList>
    </citation>
    <scope>NUCLEOTIDE SEQUENCE [LARGE SCALE GENOMIC DNA]</scope>
    <source>
        <strain evidence="7 8">DSM 22607</strain>
    </source>
</reference>
<accession>A0A136Q5M6</accession>
<dbReference type="EMBL" id="LSZW01000055">
    <property type="protein sequence ID" value="KXK65856.1"/>
    <property type="molecule type" value="Genomic_DNA"/>
</dbReference>
<evidence type="ECO:0000256" key="2">
    <source>
        <dbReference type="ARBA" id="ARBA00022475"/>
    </source>
</evidence>
<evidence type="ECO:0000313" key="7">
    <source>
        <dbReference type="EMBL" id="KXK65856.1"/>
    </source>
</evidence>
<name>A0A136Q5M6_9FIRM</name>
<dbReference type="OrthoDB" id="9813906at2"/>
<feature type="transmembrane region" description="Helical" evidence="6">
    <location>
        <begin position="124"/>
        <end position="144"/>
    </location>
</feature>
<feature type="transmembrane region" description="Helical" evidence="6">
    <location>
        <begin position="253"/>
        <end position="279"/>
    </location>
</feature>
<dbReference type="RefSeq" id="WP_066520995.1">
    <property type="nucleotide sequence ID" value="NZ_CABMOF010000004.1"/>
</dbReference>
<dbReference type="GO" id="GO:0005886">
    <property type="term" value="C:plasma membrane"/>
    <property type="evidence" value="ECO:0007669"/>
    <property type="project" value="UniProtKB-SubCell"/>
</dbReference>
<feature type="transmembrane region" description="Helical" evidence="6">
    <location>
        <begin position="95"/>
        <end position="117"/>
    </location>
</feature>
<comment type="caution">
    <text evidence="7">The sequence shown here is derived from an EMBL/GenBank/DDBJ whole genome shotgun (WGS) entry which is preliminary data.</text>
</comment>
<feature type="transmembrane region" description="Helical" evidence="6">
    <location>
        <begin position="51"/>
        <end position="75"/>
    </location>
</feature>
<gene>
    <name evidence="7" type="ORF">HMPREF3293_01349</name>
</gene>
<dbReference type="STRING" id="626937.HMPREF3293_01349"/>
<evidence type="ECO:0000256" key="3">
    <source>
        <dbReference type="ARBA" id="ARBA00022692"/>
    </source>
</evidence>
<dbReference type="GO" id="GO:0022857">
    <property type="term" value="F:transmembrane transporter activity"/>
    <property type="evidence" value="ECO:0007669"/>
    <property type="project" value="InterPro"/>
</dbReference>
<keyword evidence="3 6" id="KW-0812">Transmembrane</keyword>
<comment type="subcellular location">
    <subcellularLocation>
        <location evidence="1">Cell membrane</location>
        <topology evidence="1">Multi-pass membrane protein</topology>
    </subcellularLocation>
</comment>
<feature type="transmembrane region" description="Helical" evidence="6">
    <location>
        <begin position="17"/>
        <end position="39"/>
    </location>
</feature>
<dbReference type="KEGG" id="cmiu:B1H56_12365"/>
<protein>
    <submittedName>
        <fullName evidence="7">Putative ribose transport system permease protein RbsC</fullName>
    </submittedName>
</protein>
<dbReference type="InterPro" id="IPR001851">
    <property type="entry name" value="ABC_transp_permease"/>
</dbReference>
<dbReference type="CDD" id="cd06579">
    <property type="entry name" value="TM_PBP1_transp_AraH_like"/>
    <property type="match status" value="1"/>
</dbReference>
<evidence type="ECO:0000256" key="1">
    <source>
        <dbReference type="ARBA" id="ARBA00004651"/>
    </source>
</evidence>
<dbReference type="PANTHER" id="PTHR32196">
    <property type="entry name" value="ABC TRANSPORTER PERMEASE PROTEIN YPHD-RELATED-RELATED"/>
    <property type="match status" value="1"/>
</dbReference>
<evidence type="ECO:0000313" key="8">
    <source>
        <dbReference type="Proteomes" id="UP000070366"/>
    </source>
</evidence>
<keyword evidence="2" id="KW-1003">Cell membrane</keyword>
<feature type="transmembrane region" description="Helical" evidence="6">
    <location>
        <begin position="214"/>
        <end position="233"/>
    </location>
</feature>
<sequence length="318" mass="33108">MKSSSTSLKKSFNWNKYIVYIIFAVMFIIFSAILGTTFLSGSNVLNIIRQTATISIMAVGGVFVIGAGMIDLSVSSIVPLSSLITALILTNTGNIPLSIVGGLAVGVGVGWANGFLITFAKLPAFLATMCMMGVIKGVAMWVTNTQAVPTNNPAFNYIFGGGDVGPVPVLIFWTAAFVIVGYIVLNRTSFGVRTLAIGGNETAAKFTGIKVDRYKILIMMISGACAAVAGILYTGRMQAARYTFGDGDEMSVIAAVILGGASLSGGTGSMVGALVGAILMGMLNNALLLCGFDSSVQMILKGIIIILAIAVTNKLQKR</sequence>
<evidence type="ECO:0000256" key="4">
    <source>
        <dbReference type="ARBA" id="ARBA00022989"/>
    </source>
</evidence>
<feature type="transmembrane region" description="Helical" evidence="6">
    <location>
        <begin position="286"/>
        <end position="311"/>
    </location>
</feature>
<keyword evidence="8" id="KW-1185">Reference proteome</keyword>